<reference evidence="5 6" key="1">
    <citation type="submission" date="2016-10" db="EMBL/GenBank/DDBJ databases">
        <authorList>
            <person name="de Groot N.N."/>
        </authorList>
    </citation>
    <scope>NUCLEOTIDE SEQUENCE [LARGE SCALE GENOMIC DNA]</scope>
    <source>
        <strain evidence="5 6">CPCC 202808</strain>
    </source>
</reference>
<dbReference type="PANTHER" id="PTHR43818:SF11">
    <property type="entry name" value="BCDNA.GH03377"/>
    <property type="match status" value="1"/>
</dbReference>
<dbReference type="InterPro" id="IPR050463">
    <property type="entry name" value="Gfo/Idh/MocA_oxidrdct_glycsds"/>
</dbReference>
<protein>
    <submittedName>
        <fullName evidence="4 5">Dehydrogenase</fullName>
    </submittedName>
</protein>
<dbReference type="RefSeq" id="WP_092887962.1">
    <property type="nucleotide sequence ID" value="NZ_FOOI01000017.1"/>
</dbReference>
<dbReference type="InterPro" id="IPR000683">
    <property type="entry name" value="Gfo/Idh/MocA-like_OxRdtase_N"/>
</dbReference>
<evidence type="ECO:0000313" key="7">
    <source>
        <dbReference type="Proteomes" id="UP000533017"/>
    </source>
</evidence>
<dbReference type="EMBL" id="FOOI01000017">
    <property type="protein sequence ID" value="SFH41915.1"/>
    <property type="molecule type" value="Genomic_DNA"/>
</dbReference>
<dbReference type="SUPFAM" id="SSF51735">
    <property type="entry name" value="NAD(P)-binding Rossmann-fold domains"/>
    <property type="match status" value="1"/>
</dbReference>
<keyword evidence="1" id="KW-0560">Oxidoreductase</keyword>
<dbReference type="InterPro" id="IPR055170">
    <property type="entry name" value="GFO_IDH_MocA-like_dom"/>
</dbReference>
<feature type="domain" description="Gfo/Idh/MocA-like oxidoreductase N-terminal" evidence="2">
    <location>
        <begin position="6"/>
        <end position="122"/>
    </location>
</feature>
<dbReference type="GO" id="GO:0000166">
    <property type="term" value="F:nucleotide binding"/>
    <property type="evidence" value="ECO:0007669"/>
    <property type="project" value="InterPro"/>
</dbReference>
<dbReference type="Gene3D" id="3.40.50.720">
    <property type="entry name" value="NAD(P)-binding Rossmann-like Domain"/>
    <property type="match status" value="1"/>
</dbReference>
<dbReference type="Pfam" id="PF22725">
    <property type="entry name" value="GFO_IDH_MocA_C3"/>
    <property type="match status" value="1"/>
</dbReference>
<dbReference type="Gene3D" id="3.30.360.10">
    <property type="entry name" value="Dihydrodipicolinate Reductase, domain 2"/>
    <property type="match status" value="1"/>
</dbReference>
<proteinExistence type="predicted"/>
<dbReference type="Proteomes" id="UP000199052">
    <property type="component" value="Unassembled WGS sequence"/>
</dbReference>
<dbReference type="PANTHER" id="PTHR43818">
    <property type="entry name" value="BCDNA.GH03377"/>
    <property type="match status" value="1"/>
</dbReference>
<dbReference type="STRING" id="504797.SAMN05421678_11796"/>
<dbReference type="SUPFAM" id="SSF55347">
    <property type="entry name" value="Glyceraldehyde-3-phosphate dehydrogenase-like, C-terminal domain"/>
    <property type="match status" value="1"/>
</dbReference>
<sequence length="346" mass="37919">MVDSPIRVGFVGAGANTRHRHIPGFQALPGVELVAVANRTRESGEKVAGEYAIQRVEDDWRHLVEAPDIDAVCIGTWPNLHRDVTVAALRAGKHVLCEARMARNADEGREMLAAAREAPDVVAQVVPSPFTLEFDSTLASMVGDGHLGDVLAVEVHVGQSFVDKTAPLHWRQDAGISGNNILTMGIWYEAMMRWLGTARRVSAMATTAVPRRRDDDGNWHEVKVPDHVDILATLGIGGVAHLRFSSVTGLAPRTELWIFGSEGTLRFEPDSGRLTAGRRGDQELSEVAVPAERRVGWRVEEEFVNAVRGREEVRRTTFEDGVRYMEFTDAVSRSAATGQTVDVADL</sequence>
<dbReference type="Proteomes" id="UP000533017">
    <property type="component" value="Unassembled WGS sequence"/>
</dbReference>
<name>A0A1I2ZW97_9ACTN</name>
<feature type="domain" description="GFO/IDH/MocA-like oxidoreductase" evidence="3">
    <location>
        <begin position="137"/>
        <end position="266"/>
    </location>
</feature>
<dbReference type="OrthoDB" id="179913at2"/>
<dbReference type="Pfam" id="PF01408">
    <property type="entry name" value="GFO_IDH_MocA"/>
    <property type="match status" value="1"/>
</dbReference>
<gene>
    <name evidence="4" type="ORF">FHR37_003047</name>
    <name evidence="5" type="ORF">SAMN05421678_11796</name>
</gene>
<evidence type="ECO:0000256" key="1">
    <source>
        <dbReference type="ARBA" id="ARBA00023002"/>
    </source>
</evidence>
<evidence type="ECO:0000313" key="5">
    <source>
        <dbReference type="EMBL" id="SFH41915.1"/>
    </source>
</evidence>
<evidence type="ECO:0000313" key="4">
    <source>
        <dbReference type="EMBL" id="NYH84196.1"/>
    </source>
</evidence>
<evidence type="ECO:0000259" key="3">
    <source>
        <dbReference type="Pfam" id="PF22725"/>
    </source>
</evidence>
<dbReference type="AlphaFoldDB" id="A0A1I2ZW97"/>
<dbReference type="GO" id="GO:0016491">
    <property type="term" value="F:oxidoreductase activity"/>
    <property type="evidence" value="ECO:0007669"/>
    <property type="project" value="UniProtKB-KW"/>
</dbReference>
<dbReference type="InterPro" id="IPR036291">
    <property type="entry name" value="NAD(P)-bd_dom_sf"/>
</dbReference>
<accession>A0A1I2ZW97</accession>
<reference evidence="4 7" key="2">
    <citation type="submission" date="2020-07" db="EMBL/GenBank/DDBJ databases">
        <title>Sequencing the genomes of 1000 actinobacteria strains.</title>
        <authorList>
            <person name="Klenk H.-P."/>
        </authorList>
    </citation>
    <scope>NUCLEOTIDE SEQUENCE [LARGE SCALE GENOMIC DNA]</scope>
    <source>
        <strain evidence="4 7">DSM 45117</strain>
    </source>
</reference>
<keyword evidence="7" id="KW-1185">Reference proteome</keyword>
<organism evidence="5 6">
    <name type="scientific">Actinopolymorpha cephalotaxi</name>
    <dbReference type="NCBI Taxonomy" id="504797"/>
    <lineage>
        <taxon>Bacteria</taxon>
        <taxon>Bacillati</taxon>
        <taxon>Actinomycetota</taxon>
        <taxon>Actinomycetes</taxon>
        <taxon>Propionibacteriales</taxon>
        <taxon>Actinopolymorphaceae</taxon>
        <taxon>Actinopolymorpha</taxon>
    </lineage>
</organism>
<evidence type="ECO:0000259" key="2">
    <source>
        <dbReference type="Pfam" id="PF01408"/>
    </source>
</evidence>
<evidence type="ECO:0000313" key="6">
    <source>
        <dbReference type="Proteomes" id="UP000199052"/>
    </source>
</evidence>
<dbReference type="EMBL" id="JACBZA010000001">
    <property type="protein sequence ID" value="NYH84196.1"/>
    <property type="molecule type" value="Genomic_DNA"/>
</dbReference>